<name>A0AAW0U3D2_SCYPA</name>
<keyword evidence="3" id="KW-1185">Reference proteome</keyword>
<evidence type="ECO:0000256" key="1">
    <source>
        <dbReference type="SAM" id="MobiDB-lite"/>
    </source>
</evidence>
<feature type="compositionally biased region" description="Polar residues" evidence="1">
    <location>
        <begin position="17"/>
        <end position="28"/>
    </location>
</feature>
<reference evidence="2 3" key="1">
    <citation type="submission" date="2023-03" db="EMBL/GenBank/DDBJ databases">
        <title>High-quality genome of Scylla paramamosain provides insights in environmental adaptation.</title>
        <authorList>
            <person name="Zhang L."/>
        </authorList>
    </citation>
    <scope>NUCLEOTIDE SEQUENCE [LARGE SCALE GENOMIC DNA]</scope>
    <source>
        <strain evidence="2">LZ_2023a</strain>
        <tissue evidence="2">Muscle</tissue>
    </source>
</reference>
<feature type="region of interest" description="Disordered" evidence="1">
    <location>
        <begin position="1"/>
        <end position="28"/>
    </location>
</feature>
<evidence type="ECO:0000313" key="3">
    <source>
        <dbReference type="Proteomes" id="UP001487740"/>
    </source>
</evidence>
<gene>
    <name evidence="2" type="ORF">O3P69_006332</name>
</gene>
<comment type="caution">
    <text evidence="2">The sequence shown here is derived from an EMBL/GenBank/DDBJ whole genome shotgun (WGS) entry which is preliminary data.</text>
</comment>
<proteinExistence type="predicted"/>
<dbReference type="Proteomes" id="UP001487740">
    <property type="component" value="Unassembled WGS sequence"/>
</dbReference>
<accession>A0AAW0U3D2</accession>
<organism evidence="2 3">
    <name type="scientific">Scylla paramamosain</name>
    <name type="common">Mud crab</name>
    <dbReference type="NCBI Taxonomy" id="85552"/>
    <lineage>
        <taxon>Eukaryota</taxon>
        <taxon>Metazoa</taxon>
        <taxon>Ecdysozoa</taxon>
        <taxon>Arthropoda</taxon>
        <taxon>Crustacea</taxon>
        <taxon>Multicrustacea</taxon>
        <taxon>Malacostraca</taxon>
        <taxon>Eumalacostraca</taxon>
        <taxon>Eucarida</taxon>
        <taxon>Decapoda</taxon>
        <taxon>Pleocyemata</taxon>
        <taxon>Brachyura</taxon>
        <taxon>Eubrachyura</taxon>
        <taxon>Portunoidea</taxon>
        <taxon>Portunidae</taxon>
        <taxon>Portuninae</taxon>
        <taxon>Scylla</taxon>
    </lineage>
</organism>
<sequence>MLGGQSGGPHCSCRPAQVSSDSTRHQPSSQLCGVFVKVWHGESSTPVTTCLGKVHPGTPAALRLLYVHDRRDEKFLY</sequence>
<dbReference type="EMBL" id="JARAKH010000019">
    <property type="protein sequence ID" value="KAK8394059.1"/>
    <property type="molecule type" value="Genomic_DNA"/>
</dbReference>
<protein>
    <submittedName>
        <fullName evidence="2">Uncharacterized protein</fullName>
    </submittedName>
</protein>
<evidence type="ECO:0000313" key="2">
    <source>
        <dbReference type="EMBL" id="KAK8394059.1"/>
    </source>
</evidence>
<dbReference type="AlphaFoldDB" id="A0AAW0U3D2"/>